<reference evidence="1 2" key="1">
    <citation type="journal article" date="2018" name="Nat. Ecol. Evol.">
        <title>Pezizomycetes genomes reveal the molecular basis of ectomycorrhizal truffle lifestyle.</title>
        <authorList>
            <person name="Murat C."/>
            <person name="Payen T."/>
            <person name="Noel B."/>
            <person name="Kuo A."/>
            <person name="Morin E."/>
            <person name="Chen J."/>
            <person name="Kohler A."/>
            <person name="Krizsan K."/>
            <person name="Balestrini R."/>
            <person name="Da Silva C."/>
            <person name="Montanini B."/>
            <person name="Hainaut M."/>
            <person name="Levati E."/>
            <person name="Barry K.W."/>
            <person name="Belfiori B."/>
            <person name="Cichocki N."/>
            <person name="Clum A."/>
            <person name="Dockter R.B."/>
            <person name="Fauchery L."/>
            <person name="Guy J."/>
            <person name="Iotti M."/>
            <person name="Le Tacon F."/>
            <person name="Lindquist E.A."/>
            <person name="Lipzen A."/>
            <person name="Malagnac F."/>
            <person name="Mello A."/>
            <person name="Molinier V."/>
            <person name="Miyauchi S."/>
            <person name="Poulain J."/>
            <person name="Riccioni C."/>
            <person name="Rubini A."/>
            <person name="Sitrit Y."/>
            <person name="Splivallo R."/>
            <person name="Traeger S."/>
            <person name="Wang M."/>
            <person name="Zifcakova L."/>
            <person name="Wipf D."/>
            <person name="Zambonelli A."/>
            <person name="Paolocci F."/>
            <person name="Nowrousian M."/>
            <person name="Ottonello S."/>
            <person name="Baldrian P."/>
            <person name="Spatafora J.W."/>
            <person name="Henrissat B."/>
            <person name="Nagy L.G."/>
            <person name="Aury J.M."/>
            <person name="Wincker P."/>
            <person name="Grigoriev I.V."/>
            <person name="Bonfante P."/>
            <person name="Martin F.M."/>
        </authorList>
    </citation>
    <scope>NUCLEOTIDE SEQUENCE [LARGE SCALE GENOMIC DNA]</scope>
    <source>
        <strain evidence="1 2">RN42</strain>
    </source>
</reference>
<evidence type="ECO:0000313" key="2">
    <source>
        <dbReference type="Proteomes" id="UP000275078"/>
    </source>
</evidence>
<dbReference type="EMBL" id="ML119701">
    <property type="protein sequence ID" value="RPA79249.1"/>
    <property type="molecule type" value="Genomic_DNA"/>
</dbReference>
<keyword evidence="2" id="KW-1185">Reference proteome</keyword>
<accession>A0A3N4HZY2</accession>
<dbReference type="Proteomes" id="UP000275078">
    <property type="component" value="Unassembled WGS sequence"/>
</dbReference>
<name>A0A3N4HZY2_ASCIM</name>
<sequence length="168" mass="18848">MATDQINDRYSEFPQGFIAFLVDRKANPYTFSSACSKFGPNWELPVEREEHVMQAYTSPNQKFDPMRQGSGFVQGRRSIAVRSKLHNDNLLEHEALYSNKQHLPSRFLGGTDFTMQLGRQSNALQPPALGVLKGKDVHVPRCVGVGYGIRSACRVSCAANFINERAQQ</sequence>
<evidence type="ECO:0000313" key="1">
    <source>
        <dbReference type="EMBL" id="RPA79249.1"/>
    </source>
</evidence>
<dbReference type="AlphaFoldDB" id="A0A3N4HZY2"/>
<organism evidence="1 2">
    <name type="scientific">Ascobolus immersus RN42</name>
    <dbReference type="NCBI Taxonomy" id="1160509"/>
    <lineage>
        <taxon>Eukaryota</taxon>
        <taxon>Fungi</taxon>
        <taxon>Dikarya</taxon>
        <taxon>Ascomycota</taxon>
        <taxon>Pezizomycotina</taxon>
        <taxon>Pezizomycetes</taxon>
        <taxon>Pezizales</taxon>
        <taxon>Ascobolaceae</taxon>
        <taxon>Ascobolus</taxon>
    </lineage>
</organism>
<protein>
    <submittedName>
        <fullName evidence="1">Uncharacterized protein</fullName>
    </submittedName>
</protein>
<proteinExistence type="predicted"/>
<gene>
    <name evidence="1" type="ORF">BJ508DRAFT_308518</name>
</gene>